<keyword evidence="4" id="KW-1185">Reference proteome</keyword>
<dbReference type="Proteomes" id="UP000037460">
    <property type="component" value="Unassembled WGS sequence"/>
</dbReference>
<feature type="coiled-coil region" evidence="1">
    <location>
        <begin position="83"/>
        <end position="110"/>
    </location>
</feature>
<evidence type="ECO:0000256" key="1">
    <source>
        <dbReference type="SAM" id="Coils"/>
    </source>
</evidence>
<gene>
    <name evidence="3" type="ORF">Ctob_000679</name>
</gene>
<evidence type="ECO:0000313" key="4">
    <source>
        <dbReference type="Proteomes" id="UP000037460"/>
    </source>
</evidence>
<dbReference type="AlphaFoldDB" id="A0A0M0J5Z9"/>
<keyword evidence="1" id="KW-0175">Coiled coil</keyword>
<evidence type="ECO:0000313" key="3">
    <source>
        <dbReference type="EMBL" id="KOO22011.1"/>
    </source>
</evidence>
<proteinExistence type="predicted"/>
<evidence type="ECO:0000256" key="2">
    <source>
        <dbReference type="SAM" id="MobiDB-lite"/>
    </source>
</evidence>
<name>A0A0M0J5Z9_9EUKA</name>
<comment type="caution">
    <text evidence="3">The sequence shown here is derived from an EMBL/GenBank/DDBJ whole genome shotgun (WGS) entry which is preliminary data.</text>
</comment>
<protein>
    <submittedName>
        <fullName evidence="3">Uncharacterized protein</fullName>
    </submittedName>
</protein>
<accession>A0A0M0J5Z9</accession>
<dbReference type="EMBL" id="JWZX01003317">
    <property type="protein sequence ID" value="KOO22011.1"/>
    <property type="molecule type" value="Genomic_DNA"/>
</dbReference>
<organism evidence="3 4">
    <name type="scientific">Chrysochromulina tobinii</name>
    <dbReference type="NCBI Taxonomy" id="1460289"/>
    <lineage>
        <taxon>Eukaryota</taxon>
        <taxon>Haptista</taxon>
        <taxon>Haptophyta</taxon>
        <taxon>Prymnesiophyceae</taxon>
        <taxon>Prymnesiales</taxon>
        <taxon>Chrysochromulinaceae</taxon>
        <taxon>Chrysochromulina</taxon>
    </lineage>
</organism>
<sequence>MRHREKQKEERDGGPFGRKYDERDRYEDLRQATERCFAAVGSLLSAAATLEICVEAALIAHVSDDRNIRCELDEARAAGETCRATLTSELRQAEGDRREALAEAMALKAARMREIETAAEHLAYSKRLEDQIVLNDAKFEEALSAFVTVKSSLGLENAQLRDDVIRGSEELHSLAEEHDVLNDACRTLRLENELLRLELKRHIHGDVEARLEQDPLKLTVKNAET</sequence>
<feature type="region of interest" description="Disordered" evidence="2">
    <location>
        <begin position="1"/>
        <end position="22"/>
    </location>
</feature>
<reference evidence="4" key="1">
    <citation type="journal article" date="2015" name="PLoS Genet.">
        <title>Genome Sequence and Transcriptome Analyses of Chrysochromulina tobin: Metabolic Tools for Enhanced Algal Fitness in the Prominent Order Prymnesiales (Haptophyceae).</title>
        <authorList>
            <person name="Hovde B.T."/>
            <person name="Deodato C.R."/>
            <person name="Hunsperger H.M."/>
            <person name="Ryken S.A."/>
            <person name="Yost W."/>
            <person name="Jha R.K."/>
            <person name="Patterson J."/>
            <person name="Monnat R.J. Jr."/>
            <person name="Barlow S.B."/>
            <person name="Starkenburg S.R."/>
            <person name="Cattolico R.A."/>
        </authorList>
    </citation>
    <scope>NUCLEOTIDE SEQUENCE</scope>
    <source>
        <strain evidence="4">CCMP291</strain>
    </source>
</reference>